<comment type="subcellular location">
    <subcellularLocation>
        <location evidence="2">Cell membrane</location>
        <topology evidence="2">Multi-pass membrane protein</topology>
    </subcellularLocation>
</comment>
<dbReference type="AlphaFoldDB" id="A0A1I5IVI2"/>
<comment type="function">
    <text evidence="1">Multidrug efflux pump.</text>
</comment>
<evidence type="ECO:0000256" key="9">
    <source>
        <dbReference type="ARBA" id="ARBA00022989"/>
    </source>
</evidence>
<evidence type="ECO:0000313" key="15">
    <source>
        <dbReference type="Proteomes" id="UP000198806"/>
    </source>
</evidence>
<dbReference type="Proteomes" id="UP000198806">
    <property type="component" value="Unassembled WGS sequence"/>
</dbReference>
<keyword evidence="15" id="KW-1185">Reference proteome</keyword>
<evidence type="ECO:0000256" key="10">
    <source>
        <dbReference type="ARBA" id="ARBA00023065"/>
    </source>
</evidence>
<dbReference type="Pfam" id="PF01554">
    <property type="entry name" value="MatE"/>
    <property type="match status" value="2"/>
</dbReference>
<dbReference type="InterPro" id="IPR002528">
    <property type="entry name" value="MATE_fam"/>
</dbReference>
<feature type="transmembrane region" description="Helical" evidence="13">
    <location>
        <begin position="63"/>
        <end position="84"/>
    </location>
</feature>
<feature type="transmembrane region" description="Helical" evidence="13">
    <location>
        <begin position="96"/>
        <end position="117"/>
    </location>
</feature>
<dbReference type="STRING" id="1527.SAMN04489757_15410"/>
<evidence type="ECO:0000256" key="1">
    <source>
        <dbReference type="ARBA" id="ARBA00003408"/>
    </source>
</evidence>
<keyword evidence="11 13" id="KW-0472">Membrane</keyword>
<evidence type="ECO:0000256" key="5">
    <source>
        <dbReference type="ARBA" id="ARBA00022448"/>
    </source>
</evidence>
<feature type="transmembrane region" description="Helical" evidence="13">
    <location>
        <begin position="417"/>
        <end position="438"/>
    </location>
</feature>
<keyword evidence="7" id="KW-1003">Cell membrane</keyword>
<feature type="transmembrane region" description="Helical" evidence="13">
    <location>
        <begin position="359"/>
        <end position="378"/>
    </location>
</feature>
<dbReference type="GO" id="GO:0006811">
    <property type="term" value="P:monoatomic ion transport"/>
    <property type="evidence" value="ECO:0007669"/>
    <property type="project" value="UniProtKB-KW"/>
</dbReference>
<keyword evidence="5" id="KW-0813">Transport</keyword>
<dbReference type="InterPro" id="IPR048279">
    <property type="entry name" value="MdtK-like"/>
</dbReference>
<feature type="transmembrane region" description="Helical" evidence="13">
    <location>
        <begin position="323"/>
        <end position="347"/>
    </location>
</feature>
<comment type="similarity">
    <text evidence="3">Belongs to the multi antimicrobial extrusion (MATE) (TC 2.A.66.1) family.</text>
</comment>
<protein>
    <recommendedName>
        <fullName evidence="4">Probable multidrug resistance protein NorM</fullName>
    </recommendedName>
    <alternativeName>
        <fullName evidence="12">Multidrug-efflux transporter</fullName>
    </alternativeName>
</protein>
<organism evidence="14 15">
    <name type="scientific">Anaerocolumna aminovalerica</name>
    <dbReference type="NCBI Taxonomy" id="1527"/>
    <lineage>
        <taxon>Bacteria</taxon>
        <taxon>Bacillati</taxon>
        <taxon>Bacillota</taxon>
        <taxon>Clostridia</taxon>
        <taxon>Lachnospirales</taxon>
        <taxon>Lachnospiraceae</taxon>
        <taxon>Anaerocolumna</taxon>
    </lineage>
</organism>
<feature type="transmembrane region" description="Helical" evidence="13">
    <location>
        <begin position="196"/>
        <end position="217"/>
    </location>
</feature>
<keyword evidence="9 13" id="KW-1133">Transmembrane helix</keyword>
<keyword evidence="8 13" id="KW-0812">Transmembrane</keyword>
<dbReference type="EMBL" id="FOWD01000054">
    <property type="protein sequence ID" value="SFO64413.1"/>
    <property type="molecule type" value="Genomic_DNA"/>
</dbReference>
<feature type="transmembrane region" description="Helical" evidence="13">
    <location>
        <begin position="137"/>
        <end position="162"/>
    </location>
</feature>
<evidence type="ECO:0000256" key="8">
    <source>
        <dbReference type="ARBA" id="ARBA00022692"/>
    </source>
</evidence>
<evidence type="ECO:0000256" key="11">
    <source>
        <dbReference type="ARBA" id="ARBA00023136"/>
    </source>
</evidence>
<evidence type="ECO:0000313" key="14">
    <source>
        <dbReference type="EMBL" id="SFO64413.1"/>
    </source>
</evidence>
<keyword evidence="6" id="KW-0050">Antiport</keyword>
<dbReference type="GO" id="GO:0005886">
    <property type="term" value="C:plasma membrane"/>
    <property type="evidence" value="ECO:0007669"/>
    <property type="project" value="UniProtKB-SubCell"/>
</dbReference>
<proteinExistence type="inferred from homology"/>
<dbReference type="PANTHER" id="PTHR43298">
    <property type="entry name" value="MULTIDRUG RESISTANCE PROTEIN NORM-RELATED"/>
    <property type="match status" value="1"/>
</dbReference>
<evidence type="ECO:0000256" key="13">
    <source>
        <dbReference type="SAM" id="Phobius"/>
    </source>
</evidence>
<dbReference type="NCBIfam" id="TIGR00797">
    <property type="entry name" value="matE"/>
    <property type="match status" value="1"/>
</dbReference>
<feature type="transmembrane region" description="Helical" evidence="13">
    <location>
        <begin position="21"/>
        <end position="43"/>
    </location>
</feature>
<sequence length="451" mass="48684">MKKDMTTDMTVGSPAKLLLRFAIPLLIGNVFQQLYNMVDAIVVGNYEGKEALAAVGTTGPINFLIFSLALGLAAGISIITSQYFGAKDEENIKKSFATGAYVIIVALVTMGILGFFASRPMLELLNTPENIIDQSVTYLKICSVGIIGIGAYNWIATILRALGDSITPLIFLIVACVLNIILDLVFVIVFHMGVAGVAWATIISQIVAAIGCILYALKKVELLRIPMKEFRPDKGIVKKCLLLGIPVALQNSFVSLSTMALQGVINNYGDTIMASATAATRIEQLILQPGVSLGMAVTTFTGQNIGAGKFDRVKKGFASATKFIVGFSLFMLPVIYFGGGTIINLFIKAEDKEVIRIGIEALRVPCFFYSFVGMIFVTRNLLSGAGDVKIPMLMGVTEVVCRVVFANILSFHFGYQGIWWATGLTWLLTATVGCIRYASGKWKDKSLVTSS</sequence>
<evidence type="ECO:0000256" key="3">
    <source>
        <dbReference type="ARBA" id="ARBA00010199"/>
    </source>
</evidence>
<dbReference type="InterPro" id="IPR050222">
    <property type="entry name" value="MATE_MdtK"/>
</dbReference>
<dbReference type="PIRSF" id="PIRSF006603">
    <property type="entry name" value="DinF"/>
    <property type="match status" value="1"/>
</dbReference>
<evidence type="ECO:0000256" key="4">
    <source>
        <dbReference type="ARBA" id="ARBA00020268"/>
    </source>
</evidence>
<evidence type="ECO:0000256" key="6">
    <source>
        <dbReference type="ARBA" id="ARBA00022449"/>
    </source>
</evidence>
<evidence type="ECO:0000256" key="7">
    <source>
        <dbReference type="ARBA" id="ARBA00022475"/>
    </source>
</evidence>
<reference evidence="14 15" key="1">
    <citation type="submission" date="2016-10" db="EMBL/GenBank/DDBJ databases">
        <authorList>
            <person name="de Groot N.N."/>
        </authorList>
    </citation>
    <scope>NUCLEOTIDE SEQUENCE [LARGE SCALE GENOMIC DNA]</scope>
    <source>
        <strain evidence="14 15">DSM 1283</strain>
    </source>
</reference>
<dbReference type="GO" id="GO:0042910">
    <property type="term" value="F:xenobiotic transmembrane transporter activity"/>
    <property type="evidence" value="ECO:0007669"/>
    <property type="project" value="InterPro"/>
</dbReference>
<evidence type="ECO:0000256" key="2">
    <source>
        <dbReference type="ARBA" id="ARBA00004651"/>
    </source>
</evidence>
<dbReference type="GO" id="GO:0015297">
    <property type="term" value="F:antiporter activity"/>
    <property type="evidence" value="ECO:0007669"/>
    <property type="project" value="UniProtKB-KW"/>
</dbReference>
<dbReference type="CDD" id="cd13138">
    <property type="entry name" value="MATE_yoeA_like"/>
    <property type="match status" value="1"/>
</dbReference>
<evidence type="ECO:0000256" key="12">
    <source>
        <dbReference type="ARBA" id="ARBA00031636"/>
    </source>
</evidence>
<feature type="transmembrane region" description="Helical" evidence="13">
    <location>
        <begin position="169"/>
        <end position="190"/>
    </location>
</feature>
<feature type="transmembrane region" description="Helical" evidence="13">
    <location>
        <begin position="390"/>
        <end position="411"/>
    </location>
</feature>
<accession>A0A1I5IVI2</accession>
<name>A0A1I5IVI2_9FIRM</name>
<dbReference type="OrthoDB" id="9776324at2"/>
<gene>
    <name evidence="14" type="ORF">SAMN04489757_15410</name>
</gene>
<keyword evidence="10" id="KW-0406">Ion transport</keyword>
<dbReference type="PANTHER" id="PTHR43298:SF2">
    <property type="entry name" value="FMN_FAD EXPORTER YEEO-RELATED"/>
    <property type="match status" value="1"/>
</dbReference>